<accession>A0ABQ3IAI5</accession>
<keyword evidence="1" id="KW-0472">Membrane</keyword>
<dbReference type="CDD" id="cd03498">
    <property type="entry name" value="SQR_TypeB_2_TM"/>
    <property type="match status" value="1"/>
</dbReference>
<feature type="transmembrane region" description="Helical" evidence="1">
    <location>
        <begin position="208"/>
        <end position="226"/>
    </location>
</feature>
<proteinExistence type="predicted"/>
<keyword evidence="1" id="KW-1133">Transmembrane helix</keyword>
<evidence type="ECO:0000313" key="2">
    <source>
        <dbReference type="EMBL" id="GHE75704.1"/>
    </source>
</evidence>
<feature type="transmembrane region" description="Helical" evidence="1">
    <location>
        <begin position="58"/>
        <end position="83"/>
    </location>
</feature>
<dbReference type="Gene3D" id="1.20.1300.10">
    <property type="entry name" value="Fumarate reductase/succinate dehydrogenase, transmembrane subunit"/>
    <property type="match status" value="1"/>
</dbReference>
<dbReference type="RefSeq" id="WP_189631692.1">
    <property type="nucleotide sequence ID" value="NZ_BNAG01000006.1"/>
</dbReference>
<dbReference type="InterPro" id="IPR034804">
    <property type="entry name" value="SQR/QFR_C/D"/>
</dbReference>
<dbReference type="SUPFAM" id="SSF81343">
    <property type="entry name" value="Fumarate reductase respiratory complex transmembrane subunits"/>
    <property type="match status" value="1"/>
</dbReference>
<name>A0ABQ3IAI5_9BACT</name>
<evidence type="ECO:0000313" key="3">
    <source>
        <dbReference type="Proteomes" id="UP000658258"/>
    </source>
</evidence>
<sequence length="229" mass="25892">MSWVKNTFSSSVGRKFAMALSALFLMIFLLQHFTINFISVLSKDTFNEISHFMGTNALVQFVLQPVLIFAVVYHFVMGFVLEIKNRNAREVKYAMNKGSANSTWFSRNMIVSGAVVLAFLGLHFYDFWIPEINVKYVQGDMSGLLADGSFRYYEELVHKFVDPVRVGIYVVAFVLLSMHLLHGFASAFQSMGARHAKYTPAIKKLGNIYAIAIPAGFIFIALFHHLTSH</sequence>
<gene>
    <name evidence="2" type="primary">sdhC</name>
    <name evidence="2" type="ORF">GCM10011340_35810</name>
</gene>
<reference evidence="3" key="1">
    <citation type="journal article" date="2019" name="Int. J. Syst. Evol. Microbiol.">
        <title>The Global Catalogue of Microorganisms (GCM) 10K type strain sequencing project: providing services to taxonomists for standard genome sequencing and annotation.</title>
        <authorList>
            <consortium name="The Broad Institute Genomics Platform"/>
            <consortium name="The Broad Institute Genome Sequencing Center for Infectious Disease"/>
            <person name="Wu L."/>
            <person name="Ma J."/>
        </authorList>
    </citation>
    <scope>NUCLEOTIDE SEQUENCE [LARGE SCALE GENOMIC DNA]</scope>
    <source>
        <strain evidence="3">CGMCC 1.15111</strain>
    </source>
</reference>
<keyword evidence="3" id="KW-1185">Reference proteome</keyword>
<feature type="transmembrane region" description="Helical" evidence="1">
    <location>
        <begin position="166"/>
        <end position="188"/>
    </location>
</feature>
<dbReference type="Proteomes" id="UP000658258">
    <property type="component" value="Unassembled WGS sequence"/>
</dbReference>
<comment type="caution">
    <text evidence="2">The sequence shown here is derived from an EMBL/GenBank/DDBJ whole genome shotgun (WGS) entry which is preliminary data.</text>
</comment>
<evidence type="ECO:0000256" key="1">
    <source>
        <dbReference type="SAM" id="Phobius"/>
    </source>
</evidence>
<dbReference type="InterPro" id="IPR011138">
    <property type="entry name" value="Cytochrome_b-558"/>
</dbReference>
<dbReference type="EMBL" id="BNAG01000006">
    <property type="protein sequence ID" value="GHE75704.1"/>
    <property type="molecule type" value="Genomic_DNA"/>
</dbReference>
<dbReference type="NCBIfam" id="TIGR02046">
    <property type="entry name" value="sdhC_b558_fam"/>
    <property type="match status" value="1"/>
</dbReference>
<feature type="transmembrane region" description="Helical" evidence="1">
    <location>
        <begin position="104"/>
        <end position="125"/>
    </location>
</feature>
<keyword evidence="1" id="KW-0812">Transmembrane</keyword>
<organism evidence="2 3">
    <name type="scientific">Roseivirga thermotolerans</name>
    <dbReference type="NCBI Taxonomy" id="1758176"/>
    <lineage>
        <taxon>Bacteria</taxon>
        <taxon>Pseudomonadati</taxon>
        <taxon>Bacteroidota</taxon>
        <taxon>Cytophagia</taxon>
        <taxon>Cytophagales</taxon>
        <taxon>Roseivirgaceae</taxon>
        <taxon>Roseivirga</taxon>
    </lineage>
</organism>
<protein>
    <submittedName>
        <fullName evidence="2">Succinate dehydrogenase</fullName>
    </submittedName>
</protein>